<dbReference type="RefSeq" id="WP_119149936.1">
    <property type="nucleotide sequence ID" value="NZ_JBHSOV010000020.1"/>
</dbReference>
<sequence>MSSNGLLYLSVVRSFLAPGAEVAQLPVPGYVPALLAVDLDGDRDVELTAVYCYQGEPYLLALKRQGASWYPVASLKGKGYGVTDFAAAPITRRDQMSLVIGWRTGQGSSELELLEWTPHGFQRLIEEGTEYNYLELEDMDGLRGRDGLCELALWTYDERAAYSVETYRWSGYRLVSAPDAYPYYFPRVARYYEALSVQAPGELLYRSGLEDARAKAGLSDLTAEPSVDLSRTFGLNSERERDPLLEEAIAGAFGLQRGKGEVRYYYNRIDLNGDGVPETFVLLTGAEVCGSGGCSAAVFQPGQRSEDGYVLHSRFTLVRSPIIVSNETTNGYHDILAEVSGGGQASAWHRLRFDGTSYPSNPSVEPIVADGTKVFGTRLVSDDLDVYRGIGL</sequence>
<evidence type="ECO:0000313" key="2">
    <source>
        <dbReference type="Proteomes" id="UP000266340"/>
    </source>
</evidence>
<comment type="caution">
    <text evidence="1">The sequence shown here is derived from an EMBL/GenBank/DDBJ whole genome shotgun (WGS) entry which is preliminary data.</text>
</comment>
<evidence type="ECO:0000313" key="1">
    <source>
        <dbReference type="EMBL" id="RIE01886.1"/>
    </source>
</evidence>
<name>A0A398CFC0_9BACL</name>
<proteinExistence type="predicted"/>
<keyword evidence="2" id="KW-1185">Reference proteome</keyword>
<organism evidence="1 2">
    <name type="scientific">Cohnella faecalis</name>
    <dbReference type="NCBI Taxonomy" id="2315694"/>
    <lineage>
        <taxon>Bacteria</taxon>
        <taxon>Bacillati</taxon>
        <taxon>Bacillota</taxon>
        <taxon>Bacilli</taxon>
        <taxon>Bacillales</taxon>
        <taxon>Paenibacillaceae</taxon>
        <taxon>Cohnella</taxon>
    </lineage>
</organism>
<protein>
    <submittedName>
        <fullName evidence="1">Uncharacterized protein</fullName>
    </submittedName>
</protein>
<reference evidence="1 2" key="1">
    <citation type="submission" date="2018-09" db="EMBL/GenBank/DDBJ databases">
        <title>Cohnella cavernae sp. nov., isolated from a karst cave.</title>
        <authorList>
            <person name="Zhu H."/>
        </authorList>
    </citation>
    <scope>NUCLEOTIDE SEQUENCE [LARGE SCALE GENOMIC DNA]</scope>
    <source>
        <strain evidence="1 2">K2E09-144</strain>
    </source>
</reference>
<accession>A0A398CFC0</accession>
<dbReference type="Proteomes" id="UP000266340">
    <property type="component" value="Unassembled WGS sequence"/>
</dbReference>
<dbReference type="EMBL" id="QXJM01000039">
    <property type="protein sequence ID" value="RIE01886.1"/>
    <property type="molecule type" value="Genomic_DNA"/>
</dbReference>
<dbReference type="AlphaFoldDB" id="A0A398CFC0"/>
<gene>
    <name evidence="1" type="ORF">D3H35_13980</name>
</gene>
<dbReference type="OrthoDB" id="5637at2"/>